<gene>
    <name evidence="4" type="primary">SPOSA6832_02777</name>
</gene>
<dbReference type="InterPro" id="IPR052744">
    <property type="entry name" value="GPAT/DAPAT"/>
</dbReference>
<feature type="region of interest" description="Disordered" evidence="1">
    <location>
        <begin position="263"/>
        <end position="307"/>
    </location>
</feature>
<dbReference type="PANTHER" id="PTHR31605:SF0">
    <property type="entry name" value="GLYCEROL-3-PHOSPHATE O-ACYLTRANSFERASE 1"/>
    <property type="match status" value="1"/>
</dbReference>
<dbReference type="EMBL" id="CENE01000011">
    <property type="protein sequence ID" value="CEQ41102.1"/>
    <property type="molecule type" value="Genomic_DNA"/>
</dbReference>
<feature type="domain" description="Phospholipid/glycerol acyltransferase" evidence="3">
    <location>
        <begin position="1"/>
        <end position="138"/>
    </location>
</feature>
<dbReference type="GO" id="GO:0004366">
    <property type="term" value="F:glycerol-3-phosphate O-acyltransferase activity"/>
    <property type="evidence" value="ECO:0007669"/>
    <property type="project" value="TreeGrafter"/>
</dbReference>
<dbReference type="PANTHER" id="PTHR31605">
    <property type="entry name" value="GLYCEROL-3-PHOSPHATE O-ACYLTRANSFERASE 1"/>
    <property type="match status" value="1"/>
</dbReference>
<accession>A0A0D6EM76</accession>
<dbReference type="SUPFAM" id="SSF69593">
    <property type="entry name" value="Glycerol-3-phosphate (1)-acyltransferase"/>
    <property type="match status" value="1"/>
</dbReference>
<name>A0A0D6EM76_SPOSA</name>
<feature type="transmembrane region" description="Helical" evidence="2">
    <location>
        <begin position="489"/>
        <end position="506"/>
    </location>
</feature>
<dbReference type="AlphaFoldDB" id="A0A0D6EM76"/>
<keyword evidence="2" id="KW-0812">Transmembrane</keyword>
<sequence>MLCANHSNSLTDALLLVTTVPPSKRSLLRLTAKDTQFGRGTFSSWLIEKAGTLPIKRPKDHLGQKVDNSVVFEKLIQALEDQGDMICMFPEGLSRYHPEIAPLKQGVARLVSDTLTRAQLRGDPEFRLAVQTVSCTYMHRGNFRSDVLVTFHPPIYVSAATHPDLVAPRRRPSLDSGPRSDVPPPPTDVPEERTPHERAIRSLTSSIGTSIRSGILDAPSWSYIRLANTCRRLYAPLGTKLSLGDHRFVDALAGKMAVRRWEESEEERDRVRKTDEKKGRASEVWKTPMREKNSSEGYSGVGITPNASVDAGDTSDGGMMTVDDDDDELQALLRDLKARYVALLPQRETLTFFTFTASKARPPGHDRVRNSRLLRRRTLLKRLFVRAATSALLLAVSIPGLVLWVPVFVVAKRESTKMVKKGPAWDTYDELTKNRWRPRQVAQTKLVYGFLTGVFVLGLCTLLSLRFTPFNLVFFPLLMWLTLRFLEDLASSLRALLALLRLLLLGKRQLLMLRSMRDGLRERVERVAVDRAGLPRDAGVFVRERERRWDRVGLGRIELGVGGWVGFFDPRRRRKKDWNEALKLFDQTEYAEDDPAALSGNKGD</sequence>
<keyword evidence="5" id="KW-1185">Reference proteome</keyword>
<feature type="region of interest" description="Disordered" evidence="1">
    <location>
        <begin position="167"/>
        <end position="198"/>
    </location>
</feature>
<dbReference type="InterPro" id="IPR002123">
    <property type="entry name" value="Plipid/glycerol_acylTrfase"/>
</dbReference>
<dbReference type="GO" id="GO:0016287">
    <property type="term" value="F:glycerone-phosphate O-acyltransferase activity"/>
    <property type="evidence" value="ECO:0007669"/>
    <property type="project" value="TreeGrafter"/>
</dbReference>
<evidence type="ECO:0000313" key="4">
    <source>
        <dbReference type="EMBL" id="CEQ41102.1"/>
    </source>
</evidence>
<dbReference type="GO" id="GO:0008654">
    <property type="term" value="P:phospholipid biosynthetic process"/>
    <property type="evidence" value="ECO:0007669"/>
    <property type="project" value="TreeGrafter"/>
</dbReference>
<evidence type="ECO:0000313" key="5">
    <source>
        <dbReference type="Proteomes" id="UP000243876"/>
    </source>
</evidence>
<feature type="transmembrane region" description="Helical" evidence="2">
    <location>
        <begin position="446"/>
        <end position="469"/>
    </location>
</feature>
<dbReference type="SMART" id="SM00563">
    <property type="entry name" value="PlsC"/>
    <property type="match status" value="1"/>
</dbReference>
<organism evidence="4 5">
    <name type="scientific">Sporidiobolus salmonicolor</name>
    <name type="common">Yeast-like fungus</name>
    <name type="synonym">Sporobolomyces salmonicolor</name>
    <dbReference type="NCBI Taxonomy" id="5005"/>
    <lineage>
        <taxon>Eukaryota</taxon>
        <taxon>Fungi</taxon>
        <taxon>Dikarya</taxon>
        <taxon>Basidiomycota</taxon>
        <taxon>Pucciniomycotina</taxon>
        <taxon>Microbotryomycetes</taxon>
        <taxon>Sporidiobolales</taxon>
        <taxon>Sporidiobolaceae</taxon>
        <taxon>Sporobolomyces</taxon>
    </lineage>
</organism>
<proteinExistence type="predicted"/>
<protein>
    <submittedName>
        <fullName evidence="4">SPOSA6832_02777-mRNA-1:cds</fullName>
    </submittedName>
</protein>
<dbReference type="Pfam" id="PF01553">
    <property type="entry name" value="Acyltransferase"/>
    <property type="match status" value="1"/>
</dbReference>
<feature type="transmembrane region" description="Helical" evidence="2">
    <location>
        <begin position="383"/>
        <end position="411"/>
    </location>
</feature>
<evidence type="ECO:0000256" key="2">
    <source>
        <dbReference type="SAM" id="Phobius"/>
    </source>
</evidence>
<feature type="compositionally biased region" description="Basic and acidic residues" evidence="1">
    <location>
        <begin position="263"/>
        <end position="294"/>
    </location>
</feature>
<keyword evidence="2" id="KW-0472">Membrane</keyword>
<evidence type="ECO:0000256" key="1">
    <source>
        <dbReference type="SAM" id="MobiDB-lite"/>
    </source>
</evidence>
<feature type="non-terminal residue" evidence="4">
    <location>
        <position position="1"/>
    </location>
</feature>
<keyword evidence="2" id="KW-1133">Transmembrane helix</keyword>
<dbReference type="OrthoDB" id="5567124at2759"/>
<dbReference type="Proteomes" id="UP000243876">
    <property type="component" value="Unassembled WGS sequence"/>
</dbReference>
<reference evidence="5" key="1">
    <citation type="submission" date="2015-02" db="EMBL/GenBank/DDBJ databases">
        <authorList>
            <person name="Gon?alves P."/>
        </authorList>
    </citation>
    <scope>NUCLEOTIDE SEQUENCE [LARGE SCALE GENOMIC DNA]</scope>
</reference>
<evidence type="ECO:0000259" key="3">
    <source>
        <dbReference type="SMART" id="SM00563"/>
    </source>
</evidence>